<dbReference type="KEGG" id="vsy:K08M4_39990"/>
<keyword evidence="1" id="KW-0472">Membrane</keyword>
<reference evidence="2 3" key="1">
    <citation type="submission" date="2016-10" db="EMBL/GenBank/DDBJ databases">
        <title>The High Quality Genome of Vibrio splendidus K08M4.</title>
        <authorList>
            <person name="Wendling C."/>
            <person name="Chibani C.M."/>
            <person name="Hertel R."/>
            <person name="Sproer C."/>
            <person name="Bunk B."/>
            <person name="Overmann J."/>
            <person name="Roth O."/>
            <person name="Liesegang H."/>
        </authorList>
    </citation>
    <scope>NUCLEOTIDE SEQUENCE [LARGE SCALE GENOMIC DNA]</scope>
    <source>
        <strain evidence="2 3">K08M4</strain>
    </source>
</reference>
<accession>A0AA34TTW3</accession>
<protein>
    <submittedName>
        <fullName evidence="2">Uncharacterized protein</fullName>
    </submittedName>
</protein>
<sequence>MAEKESKDLEYENSLLNSKTSGLIIDNSVLQRENRQMKADKRSTFNRLSLLVLVVIFMVWMLNLIAFRNASAFILSEETLKLLNLAFNAGVTLSIAFLFGMLGAFSRLMLSDVPAKKAVASIGASGLMAMFSWIGIKSQILLMIAAPHLEAQGVAKGAALKLGDDFYLMALVAVIVGMFSSNVFVFIENRVKQLTIERVKEKEVR</sequence>
<proteinExistence type="predicted"/>
<feature type="transmembrane region" description="Helical" evidence="1">
    <location>
        <begin position="85"/>
        <end position="106"/>
    </location>
</feature>
<feature type="transmembrane region" description="Helical" evidence="1">
    <location>
        <begin position="45"/>
        <end position="65"/>
    </location>
</feature>
<dbReference type="EMBL" id="CP017917">
    <property type="protein sequence ID" value="ARP40660.1"/>
    <property type="molecule type" value="Genomic_DNA"/>
</dbReference>
<keyword evidence="3" id="KW-1185">Reference proteome</keyword>
<feature type="transmembrane region" description="Helical" evidence="1">
    <location>
        <begin position="166"/>
        <end position="187"/>
    </location>
</feature>
<keyword evidence="1" id="KW-1133">Transmembrane helix</keyword>
<name>A0AA34TTW3_9VIBR</name>
<evidence type="ECO:0000256" key="1">
    <source>
        <dbReference type="SAM" id="Phobius"/>
    </source>
</evidence>
<dbReference type="RefSeq" id="WP_086051191.1">
    <property type="nucleotide sequence ID" value="NZ_CP017917.1"/>
</dbReference>
<evidence type="ECO:0000313" key="2">
    <source>
        <dbReference type="EMBL" id="ARP40660.1"/>
    </source>
</evidence>
<dbReference type="Proteomes" id="UP000194136">
    <property type="component" value="Chromosome 2"/>
</dbReference>
<dbReference type="AlphaFoldDB" id="A0AA34TTW3"/>
<keyword evidence="1" id="KW-0812">Transmembrane</keyword>
<gene>
    <name evidence="2" type="ORF">K08M4_39990</name>
</gene>
<evidence type="ECO:0000313" key="3">
    <source>
        <dbReference type="Proteomes" id="UP000194136"/>
    </source>
</evidence>
<feature type="transmembrane region" description="Helical" evidence="1">
    <location>
        <begin position="118"/>
        <end position="146"/>
    </location>
</feature>
<organism evidence="2 3">
    <name type="scientific">Vibrio syngnathi</name>
    <dbReference type="NCBI Taxonomy" id="3034029"/>
    <lineage>
        <taxon>Bacteria</taxon>
        <taxon>Pseudomonadati</taxon>
        <taxon>Pseudomonadota</taxon>
        <taxon>Gammaproteobacteria</taxon>
        <taxon>Vibrionales</taxon>
        <taxon>Vibrionaceae</taxon>
        <taxon>Vibrio</taxon>
    </lineage>
</organism>